<dbReference type="InterPro" id="IPR036638">
    <property type="entry name" value="HLH_DNA-bd_sf"/>
</dbReference>
<dbReference type="InterPro" id="IPR037208">
    <property type="entry name" value="Spo0E-like_sf"/>
</dbReference>
<evidence type="ECO:0000313" key="1">
    <source>
        <dbReference type="EMBL" id="ARI77872.1"/>
    </source>
</evidence>
<proteinExistence type="predicted"/>
<dbReference type="GO" id="GO:0046983">
    <property type="term" value="F:protein dimerization activity"/>
    <property type="evidence" value="ECO:0007669"/>
    <property type="project" value="InterPro"/>
</dbReference>
<accession>A0A1W5ZX44</accession>
<dbReference type="OrthoDB" id="2973540at2"/>
<dbReference type="Proteomes" id="UP000192527">
    <property type="component" value="Chromosome"/>
</dbReference>
<keyword evidence="2" id="KW-1185">Reference proteome</keyword>
<dbReference type="EMBL" id="CP020772">
    <property type="protein sequence ID" value="ARI77872.1"/>
    <property type="molecule type" value="Genomic_DNA"/>
</dbReference>
<dbReference type="Gene3D" id="4.10.280.10">
    <property type="entry name" value="Helix-loop-helix DNA-binding domain"/>
    <property type="match status" value="1"/>
</dbReference>
<dbReference type="InterPro" id="IPR018540">
    <property type="entry name" value="Spo0E-like"/>
</dbReference>
<dbReference type="AlphaFoldDB" id="A0A1W5ZX44"/>
<evidence type="ECO:0000313" key="2">
    <source>
        <dbReference type="Proteomes" id="UP000192527"/>
    </source>
</evidence>
<name>A0A1W5ZX44_9BACI</name>
<sequence>MENSELNAEIEVLRRRLYEAYEKGSSYEQLVHISQKLDFLLNQLNKDEAKV</sequence>
<gene>
    <name evidence="1" type="ORF">HM131_13895</name>
</gene>
<organism evidence="1 2">
    <name type="scientific">Halobacillus mangrovi</name>
    <dbReference type="NCBI Taxonomy" id="402384"/>
    <lineage>
        <taxon>Bacteria</taxon>
        <taxon>Bacillati</taxon>
        <taxon>Bacillota</taxon>
        <taxon>Bacilli</taxon>
        <taxon>Bacillales</taxon>
        <taxon>Bacillaceae</taxon>
        <taxon>Halobacillus</taxon>
    </lineage>
</organism>
<reference evidence="1 2" key="1">
    <citation type="submission" date="2017-04" db="EMBL/GenBank/DDBJ databases">
        <title>The whole genome sequencing and assembly of Halobacillus mangrovi strain.</title>
        <authorList>
            <person name="Lee S.-J."/>
            <person name="Park M.-K."/>
            <person name="Kim J.-Y."/>
            <person name="Lee Y.-J."/>
            <person name="Yi H."/>
            <person name="Bahn Y.-S."/>
            <person name="Kim J.F."/>
            <person name="Lee D.-W."/>
        </authorList>
    </citation>
    <scope>NUCLEOTIDE SEQUENCE [LARGE SCALE GENOMIC DNA]</scope>
    <source>
        <strain evidence="1 2">KTB 131</strain>
    </source>
</reference>
<dbReference type="KEGG" id="hmn:HM131_13895"/>
<evidence type="ECO:0008006" key="3">
    <source>
        <dbReference type="Google" id="ProtNLM"/>
    </source>
</evidence>
<dbReference type="Pfam" id="PF09388">
    <property type="entry name" value="SpoOE-like"/>
    <property type="match status" value="1"/>
</dbReference>
<dbReference type="GO" id="GO:0043937">
    <property type="term" value="P:regulation of sporulation"/>
    <property type="evidence" value="ECO:0007669"/>
    <property type="project" value="InterPro"/>
</dbReference>
<dbReference type="SUPFAM" id="SSF140500">
    <property type="entry name" value="BAS1536-like"/>
    <property type="match status" value="1"/>
</dbReference>
<protein>
    <recommendedName>
        <fullName evidence="3">Spo0E family sporulation regulatory protein-aspartic acid phosphatase</fullName>
    </recommendedName>
</protein>